<gene>
    <name evidence="1" type="ORF">IC614_12110</name>
</gene>
<dbReference type="RefSeq" id="WP_200971702.1">
    <property type="nucleotide sequence ID" value="NZ_CP065592.1"/>
</dbReference>
<accession>A0A7T2GJK1</accession>
<evidence type="ECO:0000313" key="1">
    <source>
        <dbReference type="EMBL" id="QPQ55026.1"/>
    </source>
</evidence>
<evidence type="ECO:0000313" key="2">
    <source>
        <dbReference type="Proteomes" id="UP000594873"/>
    </source>
</evidence>
<name>A0A7T2GJK1_9SPHN</name>
<dbReference type="Proteomes" id="UP000594873">
    <property type="component" value="Chromosome"/>
</dbReference>
<sequence length="288" mass="32430">MIVQAAIAALLVGSVPDPSPMHQIINSAHDAGETGRFENGHTLYYHYIVQYWQEYPAGSSRGENPSASAPGQFNEKPSVYVHGKVPPKEADLIARKLEVAHKILMELPSLKDIRGASLLSSINIRRTLSGHIEAELKLFARPISLGSPRTIKINGRYYTPGEGTSLDVEFNMPLFEYPRNLGFLSGKYNGNLLAYEDVFVVNSSRWPLQYHDHVDDITYFSNDPDFFDRTIPPSKLQLLVGKIRGGPPDMDLRMNNQGLSETEYISRLYAALYMADWNEIARKMEEVR</sequence>
<reference evidence="1 2" key="1">
    <citation type="submission" date="2020-11" db="EMBL/GenBank/DDBJ databases">
        <title>Genome seq and assembly of Sphingosinicella sp.</title>
        <authorList>
            <person name="Chhetri G."/>
        </authorList>
    </citation>
    <scope>NUCLEOTIDE SEQUENCE [LARGE SCALE GENOMIC DNA]</scope>
    <source>
        <strain evidence="1 2">UDD2</strain>
    </source>
</reference>
<dbReference type="EMBL" id="CP065592">
    <property type="protein sequence ID" value="QPQ55026.1"/>
    <property type="molecule type" value="Genomic_DNA"/>
</dbReference>
<proteinExistence type="predicted"/>
<keyword evidence="2" id="KW-1185">Reference proteome</keyword>
<protein>
    <submittedName>
        <fullName evidence="1">Uncharacterized protein</fullName>
    </submittedName>
</protein>
<dbReference type="KEGG" id="sflv:IC614_12110"/>
<organism evidence="1 2">
    <name type="scientific">Allosphingosinicella flava</name>
    <dbReference type="NCBI Taxonomy" id="2771430"/>
    <lineage>
        <taxon>Bacteria</taxon>
        <taxon>Pseudomonadati</taxon>
        <taxon>Pseudomonadota</taxon>
        <taxon>Alphaproteobacteria</taxon>
        <taxon>Sphingomonadales</taxon>
        <taxon>Sphingomonadaceae</taxon>
        <taxon>Allosphingosinicella</taxon>
    </lineage>
</organism>
<dbReference type="AlphaFoldDB" id="A0A7T2GJK1"/>